<dbReference type="Gene3D" id="3.90.220.20">
    <property type="entry name" value="DNA methylase specificity domains"/>
    <property type="match status" value="2"/>
</dbReference>
<comment type="caution">
    <text evidence="5">The sequence shown here is derived from an EMBL/GenBank/DDBJ whole genome shotgun (WGS) entry which is preliminary data.</text>
</comment>
<evidence type="ECO:0000256" key="2">
    <source>
        <dbReference type="ARBA" id="ARBA00022747"/>
    </source>
</evidence>
<keyword evidence="2" id="KW-0680">Restriction system</keyword>
<protein>
    <submittedName>
        <fullName evidence="5">Restriction endonuclease subunit S</fullName>
    </submittedName>
</protein>
<keyword evidence="5" id="KW-0378">Hydrolase</keyword>
<dbReference type="InterPro" id="IPR000055">
    <property type="entry name" value="Restrct_endonuc_typeI_TRD"/>
</dbReference>
<evidence type="ECO:0000313" key="5">
    <source>
        <dbReference type="EMBL" id="NMQ29503.1"/>
    </source>
</evidence>
<evidence type="ECO:0000256" key="1">
    <source>
        <dbReference type="ARBA" id="ARBA00010923"/>
    </source>
</evidence>
<dbReference type="CDD" id="cd16961">
    <property type="entry name" value="RMtype1_S_TRD-CR_like"/>
    <property type="match status" value="1"/>
</dbReference>
<dbReference type="Pfam" id="PF01420">
    <property type="entry name" value="Methylase_S"/>
    <property type="match status" value="2"/>
</dbReference>
<feature type="domain" description="Type I restriction modification DNA specificity" evidence="4">
    <location>
        <begin position="244"/>
        <end position="400"/>
    </location>
</feature>
<dbReference type="Proteomes" id="UP000749010">
    <property type="component" value="Unassembled WGS sequence"/>
</dbReference>
<comment type="similarity">
    <text evidence="1">Belongs to the type-I restriction system S methylase family.</text>
</comment>
<gene>
    <name evidence="5" type="ORF">E4Q23_18060</name>
</gene>
<organism evidence="5 6">
    <name type="scientific">Candidatus Accumulibacter phosphatis</name>
    <dbReference type="NCBI Taxonomy" id="327160"/>
    <lineage>
        <taxon>Bacteria</taxon>
        <taxon>Pseudomonadati</taxon>
        <taxon>Pseudomonadota</taxon>
        <taxon>Betaproteobacteria</taxon>
        <taxon>Candidatus Accumulibacter</taxon>
    </lineage>
</organism>
<dbReference type="InterPro" id="IPR052021">
    <property type="entry name" value="Type-I_RS_S_subunit"/>
</dbReference>
<dbReference type="EMBL" id="SPMY01000057">
    <property type="protein sequence ID" value="NMQ29503.1"/>
    <property type="molecule type" value="Genomic_DNA"/>
</dbReference>
<keyword evidence="5" id="KW-0255">Endonuclease</keyword>
<proteinExistence type="inferred from homology"/>
<keyword evidence="3" id="KW-0238">DNA-binding</keyword>
<name>A0ABX1U168_9PROT</name>
<evidence type="ECO:0000259" key="4">
    <source>
        <dbReference type="Pfam" id="PF01420"/>
    </source>
</evidence>
<keyword evidence="6" id="KW-1185">Reference proteome</keyword>
<dbReference type="GO" id="GO:0004519">
    <property type="term" value="F:endonuclease activity"/>
    <property type="evidence" value="ECO:0007669"/>
    <property type="project" value="UniProtKB-KW"/>
</dbReference>
<feature type="domain" description="Type I restriction modification DNA specificity" evidence="4">
    <location>
        <begin position="5"/>
        <end position="181"/>
    </location>
</feature>
<sequence>MTKLPSDWHRDRLKDVALVNGASLPTNTDPDYEFDYLEISNVDYHGVINPDAIENLRFEDAPSRARRRVSRNCTLISSVRPNLQAVVFLSEISSNLVCSTGFNVVQPIENKVLPKFAYYALISERGRQYFEATATGVGYPAISDKDFGSHRLPLPTLPEQERIAGYLDASCAAIDAAIAAKRRQIETLDTTRESLIEHTVTRGVRVDAELRTIDNEWLTMIPIHWQACRIKRIVSSVDYGISQSTEPEGRYPVLKMGHIQRGEITFRNLDFVHTVPEHLLLDKGDLLFNRTNSPDQVGKAAIFRRSKADQVTFASYLVRLRTNHRADARYLNYLINCAGFLSFARKLAIPSVQQSNLNSTRYCRLLVPRPPLPEQIEIAAFLDKRTAELNRIVANVEAQIAALTTYRKALIHECVTGQRRISEADLRAVTSRTARVDAEAQPEPTHA</sequence>
<dbReference type="CDD" id="cd17524">
    <property type="entry name" value="RMtype1_S_EcoUTORF5051P-TRD2-CR2_like"/>
    <property type="match status" value="1"/>
</dbReference>
<accession>A0ABX1U168</accession>
<reference evidence="5 6" key="1">
    <citation type="submission" date="2019-03" db="EMBL/GenBank/DDBJ databases">
        <title>Metabolic reconstructions from genomes of highly enriched 'Candidatus Accumulibacter' and 'Candidatus Competibacter' bioreactor populations.</title>
        <authorList>
            <person name="Annavajhala M.K."/>
            <person name="Welles L."/>
            <person name="Abbas B."/>
            <person name="Sorokin D."/>
            <person name="Park H."/>
            <person name="Van Loosdrecht M."/>
            <person name="Chandran K."/>
        </authorList>
    </citation>
    <scope>NUCLEOTIDE SEQUENCE [LARGE SCALE GENOMIC DNA]</scope>
    <source>
        <strain evidence="5 6">SBR_S</strain>
    </source>
</reference>
<dbReference type="PANTHER" id="PTHR30408">
    <property type="entry name" value="TYPE-1 RESTRICTION ENZYME ECOKI SPECIFICITY PROTEIN"/>
    <property type="match status" value="1"/>
</dbReference>
<dbReference type="SUPFAM" id="SSF116734">
    <property type="entry name" value="DNA methylase specificity domain"/>
    <property type="match status" value="2"/>
</dbReference>
<evidence type="ECO:0000256" key="3">
    <source>
        <dbReference type="ARBA" id="ARBA00023125"/>
    </source>
</evidence>
<keyword evidence="5" id="KW-0540">Nuclease</keyword>
<dbReference type="PANTHER" id="PTHR30408:SF12">
    <property type="entry name" value="TYPE I RESTRICTION ENZYME MJAVIII SPECIFICITY SUBUNIT"/>
    <property type="match status" value="1"/>
</dbReference>
<dbReference type="RefSeq" id="WP_169067963.1">
    <property type="nucleotide sequence ID" value="NZ_SPMY01000057.1"/>
</dbReference>
<evidence type="ECO:0000313" key="6">
    <source>
        <dbReference type="Proteomes" id="UP000749010"/>
    </source>
</evidence>
<dbReference type="InterPro" id="IPR044946">
    <property type="entry name" value="Restrct_endonuc_typeI_TRD_sf"/>
</dbReference>